<dbReference type="Pfam" id="PF07123">
    <property type="entry name" value="PsbW"/>
    <property type="match status" value="1"/>
</dbReference>
<dbReference type="GO" id="GO:0009523">
    <property type="term" value="C:photosystem II"/>
    <property type="evidence" value="ECO:0007669"/>
    <property type="project" value="UniProtKB-KW"/>
</dbReference>
<keyword evidence="3" id="KW-0150">Chloroplast</keyword>
<sequence>MASFTSSATCLTHLLKASVTAISTETVYGKPMFCSNLSSSYESEPALLFMVCFCSGLPSMIRRSSGVKCSMETNQPKKEKNSTPVFSAVGVMLTAVMSSSPAMALVDERMSTEGTGLPFGLSNNLLGWILLGVFGLIWAVYFNYVSSLDEDDDSGLSL</sequence>
<evidence type="ECO:0000256" key="3">
    <source>
        <dbReference type="ARBA" id="ARBA00022528"/>
    </source>
</evidence>
<name>A0A817AW10_BRANA</name>
<evidence type="ECO:0000256" key="2">
    <source>
        <dbReference type="ARBA" id="ARBA00010395"/>
    </source>
</evidence>
<feature type="transmembrane region" description="Helical" evidence="10">
    <location>
        <begin position="125"/>
        <end position="144"/>
    </location>
</feature>
<evidence type="ECO:0000256" key="1">
    <source>
        <dbReference type="ARBA" id="ARBA00004581"/>
    </source>
</evidence>
<keyword evidence="10" id="KW-0812">Transmembrane</keyword>
<evidence type="ECO:0000256" key="8">
    <source>
        <dbReference type="ARBA" id="ARBA00023276"/>
    </source>
</evidence>
<dbReference type="SMR" id="A0A817AW10"/>
<dbReference type="PANTHER" id="PTHR34552:SF7">
    <property type="entry name" value="PSII 6.1 KDA PROTEIN"/>
    <property type="match status" value="1"/>
</dbReference>
<evidence type="ECO:0000256" key="5">
    <source>
        <dbReference type="ARBA" id="ARBA00022640"/>
    </source>
</evidence>
<evidence type="ECO:0000256" key="10">
    <source>
        <dbReference type="SAM" id="Phobius"/>
    </source>
</evidence>
<evidence type="ECO:0000256" key="9">
    <source>
        <dbReference type="ARBA" id="ARBA00031756"/>
    </source>
</evidence>
<dbReference type="InterPro" id="IPR009806">
    <property type="entry name" value="PSII_PsbW_class2"/>
</dbReference>
<evidence type="ECO:0000256" key="7">
    <source>
        <dbReference type="ARBA" id="ARBA00023136"/>
    </source>
</evidence>
<keyword evidence="4" id="KW-0602">Photosynthesis</keyword>
<accession>A0A817AW10</accession>
<gene>
    <name evidence="11" type="ORF">DARMORV10_A10P05380.1</name>
</gene>
<dbReference type="PANTHER" id="PTHR34552">
    <property type="entry name" value="PHOTOSYSTEM II REACTION CENTER W PROTEIN, CHLOROPLASTIC"/>
    <property type="match status" value="1"/>
</dbReference>
<dbReference type="AlphaFoldDB" id="A0A817AW10"/>
<dbReference type="GO" id="GO:0015979">
    <property type="term" value="P:photosynthesis"/>
    <property type="evidence" value="ECO:0007669"/>
    <property type="project" value="UniProtKB-KW"/>
</dbReference>
<keyword evidence="8" id="KW-0604">Photosystem II</keyword>
<comment type="similarity">
    <text evidence="2">Belongs to the psbW family.</text>
</comment>
<dbReference type="GO" id="GO:0009535">
    <property type="term" value="C:chloroplast thylakoid membrane"/>
    <property type="evidence" value="ECO:0007669"/>
    <property type="project" value="UniProtKB-SubCell"/>
</dbReference>
<evidence type="ECO:0000256" key="4">
    <source>
        <dbReference type="ARBA" id="ARBA00022531"/>
    </source>
</evidence>
<protein>
    <recommendedName>
        <fullName evidence="9">PSII 6.1 kDa protein</fullName>
    </recommendedName>
</protein>
<organism evidence="11">
    <name type="scientific">Brassica napus</name>
    <name type="common">Rape</name>
    <dbReference type="NCBI Taxonomy" id="3708"/>
    <lineage>
        <taxon>Eukaryota</taxon>
        <taxon>Viridiplantae</taxon>
        <taxon>Streptophyta</taxon>
        <taxon>Embryophyta</taxon>
        <taxon>Tracheophyta</taxon>
        <taxon>Spermatophyta</taxon>
        <taxon>Magnoliopsida</taxon>
        <taxon>eudicotyledons</taxon>
        <taxon>Gunneridae</taxon>
        <taxon>Pentapetalae</taxon>
        <taxon>rosids</taxon>
        <taxon>malvids</taxon>
        <taxon>Brassicales</taxon>
        <taxon>Brassicaceae</taxon>
        <taxon>Brassiceae</taxon>
        <taxon>Brassica</taxon>
    </lineage>
</organism>
<keyword evidence="5" id="KW-0934">Plastid</keyword>
<reference evidence="11" key="1">
    <citation type="submission" date="2021-01" db="EMBL/GenBank/DDBJ databases">
        <authorList>
            <consortium name="Genoscope - CEA"/>
            <person name="William W."/>
        </authorList>
    </citation>
    <scope>NUCLEOTIDE SEQUENCE</scope>
</reference>
<dbReference type="EMBL" id="HG994364">
    <property type="protein sequence ID" value="CAF2315195.1"/>
    <property type="molecule type" value="Genomic_DNA"/>
</dbReference>
<evidence type="ECO:0000256" key="6">
    <source>
        <dbReference type="ARBA" id="ARBA00023078"/>
    </source>
</evidence>
<keyword evidence="6" id="KW-0793">Thylakoid</keyword>
<proteinExistence type="inferred from homology"/>
<comment type="subcellular location">
    <subcellularLocation>
        <location evidence="1">Plastid</location>
        <location evidence="1">Chloroplast thylakoid membrane</location>
        <topology evidence="1">Single-pass membrane protein</topology>
    </subcellularLocation>
</comment>
<keyword evidence="7 10" id="KW-0472">Membrane</keyword>
<keyword evidence="10" id="KW-1133">Transmembrane helix</keyword>
<feature type="transmembrane region" description="Helical" evidence="10">
    <location>
        <begin position="82"/>
        <end position="105"/>
    </location>
</feature>
<dbReference type="Proteomes" id="UP001295469">
    <property type="component" value="Chromosome A10"/>
</dbReference>
<evidence type="ECO:0000313" key="11">
    <source>
        <dbReference type="EMBL" id="CAF2315195.1"/>
    </source>
</evidence>